<dbReference type="SMART" id="SM00983">
    <property type="entry name" value="TPK_B1_binding"/>
    <property type="match status" value="1"/>
</dbReference>
<dbReference type="AlphaFoldDB" id="A0A397RRY5"/>
<organism evidence="7 8">
    <name type="scientific">Anaeroplasma bactoclasticum</name>
    <dbReference type="NCBI Taxonomy" id="2088"/>
    <lineage>
        <taxon>Bacteria</taxon>
        <taxon>Bacillati</taxon>
        <taxon>Mycoplasmatota</taxon>
        <taxon>Mollicutes</taxon>
        <taxon>Anaeroplasmatales</taxon>
        <taxon>Anaeroplasmataceae</taxon>
        <taxon>Anaeroplasma</taxon>
    </lineage>
</organism>
<dbReference type="InParanoid" id="A0A397RRY5"/>
<dbReference type="EMBL" id="QXEV01000008">
    <property type="protein sequence ID" value="RIA75952.1"/>
    <property type="molecule type" value="Genomic_DNA"/>
</dbReference>
<dbReference type="GO" id="GO:0006772">
    <property type="term" value="P:thiamine metabolic process"/>
    <property type="evidence" value="ECO:0007669"/>
    <property type="project" value="UniProtKB-UniRule"/>
</dbReference>
<dbReference type="Pfam" id="PF04263">
    <property type="entry name" value="TPK_catalytic"/>
    <property type="match status" value="1"/>
</dbReference>
<keyword evidence="2" id="KW-0547">Nucleotide-binding</keyword>
<keyword evidence="4" id="KW-0067">ATP-binding</keyword>
<dbReference type="EC" id="2.7.6.2" evidence="5"/>
<dbReference type="GO" id="GO:0016301">
    <property type="term" value="F:kinase activity"/>
    <property type="evidence" value="ECO:0007669"/>
    <property type="project" value="UniProtKB-KW"/>
</dbReference>
<sequence length="204" mass="23053">MRAVLILFDILKLNKEDLCDSLIIGVDRGAYNAISFGIKPDISIGDFDSVNDEEFKEIAKNSKSVIKLNPIKDKTDTEEAINLVKGYDEIVILGGIQGKRIEHFYANLMLLLKYPNVKIKDDRSLIEVKDKSFIPNKDYKFISLFSIDEEAIISISGMKYNLENYHLKKIDATLGCSNEIINNPIVNIHSGRLLVISSKDDEKL</sequence>
<dbReference type="RefSeq" id="WP_119016135.1">
    <property type="nucleotide sequence ID" value="NZ_QXEV01000008.1"/>
</dbReference>
<proteinExistence type="predicted"/>
<evidence type="ECO:0000256" key="3">
    <source>
        <dbReference type="ARBA" id="ARBA00022777"/>
    </source>
</evidence>
<dbReference type="NCBIfam" id="TIGR01378">
    <property type="entry name" value="thi_PPkinase"/>
    <property type="match status" value="1"/>
</dbReference>
<dbReference type="InterPro" id="IPR036371">
    <property type="entry name" value="TPK_B1-bd_sf"/>
</dbReference>
<dbReference type="InterPro" id="IPR007371">
    <property type="entry name" value="TPK_catalytic"/>
</dbReference>
<evidence type="ECO:0000256" key="2">
    <source>
        <dbReference type="ARBA" id="ARBA00022741"/>
    </source>
</evidence>
<dbReference type="SUPFAM" id="SSF63999">
    <property type="entry name" value="Thiamin pyrophosphokinase, catalytic domain"/>
    <property type="match status" value="1"/>
</dbReference>
<feature type="domain" description="Thiamin pyrophosphokinase thiamin-binding" evidence="6">
    <location>
        <begin position="124"/>
        <end position="194"/>
    </location>
</feature>
<dbReference type="InterPro" id="IPR006282">
    <property type="entry name" value="Thi_PPkinase"/>
</dbReference>
<protein>
    <recommendedName>
        <fullName evidence="5">Thiamine diphosphokinase</fullName>
        <ecNumber evidence="5">2.7.6.2</ecNumber>
    </recommendedName>
</protein>
<dbReference type="Gene3D" id="3.40.50.10240">
    <property type="entry name" value="Thiamin pyrophosphokinase, catalytic domain"/>
    <property type="match status" value="1"/>
</dbReference>
<dbReference type="OrthoDB" id="9804377at2"/>
<dbReference type="Proteomes" id="UP000266506">
    <property type="component" value="Unassembled WGS sequence"/>
</dbReference>
<keyword evidence="3 7" id="KW-0418">Kinase</keyword>
<dbReference type="PANTHER" id="PTHR41299">
    <property type="entry name" value="THIAMINE PYROPHOSPHOKINASE"/>
    <property type="match status" value="1"/>
</dbReference>
<dbReference type="PANTHER" id="PTHR41299:SF1">
    <property type="entry name" value="THIAMINE PYROPHOSPHOKINASE"/>
    <property type="match status" value="1"/>
</dbReference>
<evidence type="ECO:0000256" key="5">
    <source>
        <dbReference type="NCBIfam" id="TIGR01378"/>
    </source>
</evidence>
<evidence type="ECO:0000313" key="8">
    <source>
        <dbReference type="Proteomes" id="UP000266506"/>
    </source>
</evidence>
<accession>A0A397RRY5</accession>
<dbReference type="FunCoup" id="A0A397RRY5">
    <property type="interactions" value="44"/>
</dbReference>
<dbReference type="SUPFAM" id="SSF63862">
    <property type="entry name" value="Thiamin pyrophosphokinase, substrate-binding domain"/>
    <property type="match status" value="1"/>
</dbReference>
<evidence type="ECO:0000313" key="7">
    <source>
        <dbReference type="EMBL" id="RIA75952.1"/>
    </source>
</evidence>
<dbReference type="GO" id="GO:0009229">
    <property type="term" value="P:thiamine diphosphate biosynthetic process"/>
    <property type="evidence" value="ECO:0007669"/>
    <property type="project" value="InterPro"/>
</dbReference>
<name>A0A397RRY5_9MOLU</name>
<dbReference type="Pfam" id="PF04265">
    <property type="entry name" value="TPK_B1_binding"/>
    <property type="match status" value="1"/>
</dbReference>
<evidence type="ECO:0000256" key="1">
    <source>
        <dbReference type="ARBA" id="ARBA00022679"/>
    </source>
</evidence>
<evidence type="ECO:0000256" key="4">
    <source>
        <dbReference type="ARBA" id="ARBA00022840"/>
    </source>
</evidence>
<gene>
    <name evidence="7" type="ORF">EI71_00986</name>
</gene>
<dbReference type="CDD" id="cd07995">
    <property type="entry name" value="TPK"/>
    <property type="match status" value="1"/>
</dbReference>
<keyword evidence="8" id="KW-1185">Reference proteome</keyword>
<reference evidence="7 8" key="1">
    <citation type="submission" date="2018-08" db="EMBL/GenBank/DDBJ databases">
        <title>Genomic Encyclopedia of Archaeal and Bacterial Type Strains, Phase II (KMG-II): from individual species to whole genera.</title>
        <authorList>
            <person name="Goeker M."/>
        </authorList>
    </citation>
    <scope>NUCLEOTIDE SEQUENCE [LARGE SCALE GENOMIC DNA]</scope>
    <source>
        <strain evidence="7 8">ATCC 27112</strain>
    </source>
</reference>
<dbReference type="InterPro" id="IPR007373">
    <property type="entry name" value="Thiamin_PyroPKinase_B1-bd"/>
</dbReference>
<dbReference type="GO" id="GO:0004788">
    <property type="term" value="F:thiamine diphosphokinase activity"/>
    <property type="evidence" value="ECO:0007669"/>
    <property type="project" value="UniProtKB-UniRule"/>
</dbReference>
<evidence type="ECO:0000259" key="6">
    <source>
        <dbReference type="SMART" id="SM00983"/>
    </source>
</evidence>
<comment type="caution">
    <text evidence="7">The sequence shown here is derived from an EMBL/GenBank/DDBJ whole genome shotgun (WGS) entry which is preliminary data.</text>
</comment>
<keyword evidence="1" id="KW-0808">Transferase</keyword>
<dbReference type="InterPro" id="IPR036759">
    <property type="entry name" value="TPK_catalytic_sf"/>
</dbReference>
<dbReference type="InterPro" id="IPR053149">
    <property type="entry name" value="TPK"/>
</dbReference>
<dbReference type="GO" id="GO:0030975">
    <property type="term" value="F:thiamine binding"/>
    <property type="evidence" value="ECO:0007669"/>
    <property type="project" value="InterPro"/>
</dbReference>
<dbReference type="GO" id="GO:0005524">
    <property type="term" value="F:ATP binding"/>
    <property type="evidence" value="ECO:0007669"/>
    <property type="project" value="UniProtKB-KW"/>
</dbReference>